<evidence type="ECO:0000259" key="6">
    <source>
        <dbReference type="PROSITE" id="PS50010"/>
    </source>
</evidence>
<dbReference type="SMART" id="SM00233">
    <property type="entry name" value="PH"/>
    <property type="match status" value="1"/>
</dbReference>
<feature type="domain" description="PH" evidence="5">
    <location>
        <begin position="1437"/>
        <end position="1547"/>
    </location>
</feature>
<dbReference type="InterPro" id="IPR001452">
    <property type="entry name" value="SH3_domain"/>
</dbReference>
<dbReference type="Proteomes" id="UP000694871">
    <property type="component" value="Unplaced"/>
</dbReference>
<dbReference type="Pfam" id="PF07653">
    <property type="entry name" value="SH3_2"/>
    <property type="match status" value="1"/>
</dbReference>
<feature type="region of interest" description="Disordered" evidence="3">
    <location>
        <begin position="996"/>
        <end position="1052"/>
    </location>
</feature>
<dbReference type="SMART" id="SM00326">
    <property type="entry name" value="SH3"/>
    <property type="match status" value="1"/>
</dbReference>
<feature type="domain" description="SH3" evidence="4">
    <location>
        <begin position="1555"/>
        <end position="1616"/>
    </location>
</feature>
<dbReference type="Gene3D" id="2.30.29.30">
    <property type="entry name" value="Pleckstrin-homology domain (PH domain)/Phosphotyrosine-binding domain (PTB)"/>
    <property type="match status" value="1"/>
</dbReference>
<evidence type="ECO:0000256" key="2">
    <source>
        <dbReference type="PROSITE-ProRule" id="PRU00192"/>
    </source>
</evidence>
<dbReference type="RefSeq" id="XP_015264030.1">
    <property type="nucleotide sequence ID" value="XM_015408544.1"/>
</dbReference>
<dbReference type="PROSITE" id="PS50003">
    <property type="entry name" value="PH_DOMAIN"/>
    <property type="match status" value="1"/>
</dbReference>
<dbReference type="InterPro" id="IPR035899">
    <property type="entry name" value="DBL_dom_sf"/>
</dbReference>
<feature type="domain" description="DH" evidence="6">
    <location>
        <begin position="1221"/>
        <end position="1405"/>
    </location>
</feature>
<feature type="compositionally biased region" description="Basic and acidic residues" evidence="3">
    <location>
        <begin position="1039"/>
        <end position="1051"/>
    </location>
</feature>
<name>A0ABM1JRE3_GEKJA</name>
<feature type="region of interest" description="Disordered" evidence="3">
    <location>
        <begin position="904"/>
        <end position="929"/>
    </location>
</feature>
<feature type="compositionally biased region" description="Polar residues" evidence="3">
    <location>
        <begin position="67"/>
        <end position="84"/>
    </location>
</feature>
<feature type="region of interest" description="Disordered" evidence="3">
    <location>
        <begin position="1"/>
        <end position="32"/>
    </location>
</feature>
<feature type="region of interest" description="Disordered" evidence="3">
    <location>
        <begin position="1160"/>
        <end position="1183"/>
    </location>
</feature>
<feature type="compositionally biased region" description="Basic and acidic residues" evidence="3">
    <location>
        <begin position="112"/>
        <end position="128"/>
    </location>
</feature>
<feature type="compositionally biased region" description="Polar residues" evidence="3">
    <location>
        <begin position="1029"/>
        <end position="1038"/>
    </location>
</feature>
<evidence type="ECO:0000313" key="8">
    <source>
        <dbReference type="RefSeq" id="XP_015264030.1"/>
    </source>
</evidence>
<feature type="region of interest" description="Disordered" evidence="3">
    <location>
        <begin position="67"/>
        <end position="90"/>
    </location>
</feature>
<proteinExistence type="predicted"/>
<dbReference type="PROSITE" id="PS00741">
    <property type="entry name" value="DH_1"/>
    <property type="match status" value="1"/>
</dbReference>
<evidence type="ECO:0000259" key="4">
    <source>
        <dbReference type="PROSITE" id="PS50002"/>
    </source>
</evidence>
<dbReference type="InterPro" id="IPR001849">
    <property type="entry name" value="PH_domain"/>
</dbReference>
<dbReference type="Pfam" id="PF00621">
    <property type="entry name" value="RhoGEF"/>
    <property type="match status" value="1"/>
</dbReference>
<dbReference type="SUPFAM" id="SSF50729">
    <property type="entry name" value="PH domain-like"/>
    <property type="match status" value="1"/>
</dbReference>
<dbReference type="PANTHER" id="PTHR12845">
    <property type="entry name" value="GUANINE NUCLEOTIDE EXCHANGE FACTOR"/>
    <property type="match status" value="1"/>
</dbReference>
<dbReference type="SMART" id="SM00325">
    <property type="entry name" value="RhoGEF"/>
    <property type="match status" value="1"/>
</dbReference>
<evidence type="ECO:0000313" key="7">
    <source>
        <dbReference type="Proteomes" id="UP000694871"/>
    </source>
</evidence>
<feature type="region of interest" description="Disordered" evidence="3">
    <location>
        <begin position="430"/>
        <end position="470"/>
    </location>
</feature>
<evidence type="ECO:0000256" key="3">
    <source>
        <dbReference type="SAM" id="MobiDB-lite"/>
    </source>
</evidence>
<feature type="region of interest" description="Disordered" evidence="3">
    <location>
        <begin position="267"/>
        <end position="332"/>
    </location>
</feature>
<dbReference type="GeneID" id="107108144"/>
<dbReference type="Gene3D" id="1.20.900.10">
    <property type="entry name" value="Dbl homology (DH) domain"/>
    <property type="match status" value="1"/>
</dbReference>
<dbReference type="InterPro" id="IPR047270">
    <property type="entry name" value="PH_ephexin"/>
</dbReference>
<keyword evidence="7" id="KW-1185">Reference proteome</keyword>
<feature type="region of interest" description="Disordered" evidence="3">
    <location>
        <begin position="953"/>
        <end position="973"/>
    </location>
</feature>
<dbReference type="CDD" id="cd01221">
    <property type="entry name" value="PH_ephexin"/>
    <property type="match status" value="1"/>
</dbReference>
<dbReference type="PROSITE" id="PS50010">
    <property type="entry name" value="DH_2"/>
    <property type="match status" value="1"/>
</dbReference>
<protein>
    <submittedName>
        <fullName evidence="8">Uncharacterized protein LOC107108144 isoform X1</fullName>
    </submittedName>
</protein>
<feature type="region of interest" description="Disordered" evidence="3">
    <location>
        <begin position="112"/>
        <end position="155"/>
    </location>
</feature>
<dbReference type="InterPro" id="IPR011993">
    <property type="entry name" value="PH-like_dom_sf"/>
</dbReference>
<sequence>MKAMGGSDDEMSSKSPRDGGGQSILSSGDEEKVIELIGQKNDVKSYASPKCFELSNGRGINFDETQAMPNITLSPSPSKTMNNHSDTEENMEDLENKLFISSIRHLWENEENAGRDNLHSPPKEEIQTKHVKSNTDCSESESTQKELEKPEPVKMEVLELEDVNEEEEDDDDSLNWKEMENAMKTEQERLELDQGDQEWDVKVQNISRDVLQKERPVQSFRPGMEILYTLENDSVLPEINKNHPLVESEGLGFPLVDLFPLDGCPESAVSSEPHTQTTKANAALVSHSPKTQPDDGEWEYSGGCDHIDCGEGGEQTTERGSNEGKGNAGDGESMWALGGEGMALLVEDLAVTPDPHDVHDSQVVDHPVDDEGHILASPPGTMNVTNTVQGDAGKGVKDSTVDYAMVEGEPNSIQESLGATICRKASVLSSDFRDSQTHQKKTTSSMDFHGETAGSVPKSFQTTPPGEGLLSADKESVGLNLVSSLTPRDPESPQAQDADVNYLEKFQQHLKPPMRSFVFLGKEVGGETLNTVQETTLDEPPCLVVLEENRPEWEHSSEIPASPIAIATHRAELPKTSSPVPILDQLQGHEAVSSQFSQSSPLTQDCRQLAWCRIPPPNANSHAQTSDPDPDPKHPTQTLEMLPSSNQTGQFFAVQPASVELPTFSAPVLDTEAPVPPLALEPGPSQLLEQLFTFDYSPPLEYDAKHLVSMPDPLPQTGLCVCPTPNANLSIQPFITDSRQMREASAPELDTSLFLPQLPVFGFNMDLHPLPLASTSNLLPTTDDNQSVLQSVESSPATNCLAGDAQTPKSLPTANLVSQTSGSVLQAKSHAQILNAHGRTKESTLVHLAKLEGEGALQGQENTLSDSGVSLLDTNSNLSTLRNDPSALDPSCTPEVTAYITDKHEGKSSSDHSLQPSLGSQETPEAVEGRMPKQIPPMLAFTNPIHFLQLGPPSPPTTRHPCRQHAISQGPPQQQVAIAKIDMVNSAIMEQMTEGTGRLSKGLGKPEAEPVPPMLPRKEGKAKHPPLEKSTSCPNRSVIRSDTKDPEHNSKAQEVLTKIRTKSKDWHRQGVRKVSIPTENVLAEAIASLVPPREEAPSHKYPPDHSDTALYGEQKSAETVENIKRRHSKLINSSQLLYQEYSDVALNKAIQNQKRADSLSEELELASPGSRNSPKLRRKAPYSQDSCLQRLSVSSSASLWQDIPMVRGSTMLLSMTREEQKLQEAKFELIASEASYLRSLNVAVDHFQRSSELQAVLTNQDKQWLFSRLQEVRDVSANFLFDLEEKLEENMFTFNVCDVALNHAPEFRRVYLPYVTNQTYQEQTFRRLLNGVPPFQQVLEKLESDPICQRLSLKSFLILPFQRITRLKLLLQNILKRTRPGADEEVQATQAYDALEKLIKDCNENVQRMKNTEELIYLSQNMVFECKIFPLISQSRRLVKRGELTALEYNLSLKWKLTTRPIYLHLFNDFLLLSRPRENGHFIVFDYAASSEVRGEKCEMKLHGANKNVFRLFLLQNNQGKKVEFLFRTETQSEKLRWISALSPQQAELDLLDDPDAPQVQCVKSYKARENDELALEKADIVMVMRQSTDGWIEGVKLSDGERGWFPSEQVEFISSKQARQMNLKEEQRVKNAKQQVFRRK</sequence>
<dbReference type="InterPro" id="IPR036028">
    <property type="entry name" value="SH3-like_dom_sf"/>
</dbReference>
<evidence type="ECO:0000256" key="1">
    <source>
        <dbReference type="ARBA" id="ARBA00022443"/>
    </source>
</evidence>
<accession>A0ABM1JRE3</accession>
<reference evidence="8" key="1">
    <citation type="submission" date="2025-08" db="UniProtKB">
        <authorList>
            <consortium name="RefSeq"/>
        </authorList>
    </citation>
    <scope>IDENTIFICATION</scope>
</reference>
<feature type="compositionally biased region" description="Polar residues" evidence="3">
    <location>
        <begin position="911"/>
        <end position="923"/>
    </location>
</feature>
<dbReference type="CDD" id="cd11940">
    <property type="entry name" value="SH3_ARHGEF5_19"/>
    <property type="match status" value="1"/>
</dbReference>
<feature type="compositionally biased region" description="Basic and acidic residues" evidence="3">
    <location>
        <begin position="142"/>
        <end position="155"/>
    </location>
</feature>
<dbReference type="InterPro" id="IPR001331">
    <property type="entry name" value="GDS_CDC24_CS"/>
</dbReference>
<dbReference type="SUPFAM" id="SSF50044">
    <property type="entry name" value="SH3-domain"/>
    <property type="match status" value="1"/>
</dbReference>
<dbReference type="InterPro" id="IPR000219">
    <property type="entry name" value="DH_dom"/>
</dbReference>
<dbReference type="Gene3D" id="2.30.30.40">
    <property type="entry name" value="SH3 Domains"/>
    <property type="match status" value="1"/>
</dbReference>
<dbReference type="InterPro" id="IPR047271">
    <property type="entry name" value="Ephexin-like"/>
</dbReference>
<gene>
    <name evidence="8" type="primary">LOC107108144</name>
</gene>
<keyword evidence="1 2" id="KW-0728">SH3 domain</keyword>
<feature type="region of interest" description="Disordered" evidence="3">
    <location>
        <begin position="613"/>
        <end position="640"/>
    </location>
</feature>
<evidence type="ECO:0000259" key="5">
    <source>
        <dbReference type="PROSITE" id="PS50003"/>
    </source>
</evidence>
<dbReference type="PANTHER" id="PTHR12845:SF2">
    <property type="entry name" value="DH DOMAIN-CONTAINING PROTEIN-RELATED"/>
    <property type="match status" value="1"/>
</dbReference>
<dbReference type="CDD" id="cd00160">
    <property type="entry name" value="RhoGEF"/>
    <property type="match status" value="1"/>
</dbReference>
<organism evidence="7 8">
    <name type="scientific">Gekko japonicus</name>
    <name type="common">Schlegel's Japanese gecko</name>
    <dbReference type="NCBI Taxonomy" id="146911"/>
    <lineage>
        <taxon>Eukaryota</taxon>
        <taxon>Metazoa</taxon>
        <taxon>Chordata</taxon>
        <taxon>Craniata</taxon>
        <taxon>Vertebrata</taxon>
        <taxon>Euteleostomi</taxon>
        <taxon>Lepidosauria</taxon>
        <taxon>Squamata</taxon>
        <taxon>Bifurcata</taxon>
        <taxon>Gekkota</taxon>
        <taxon>Gekkonidae</taxon>
        <taxon>Gekkoninae</taxon>
        <taxon>Gekko</taxon>
    </lineage>
</organism>
<dbReference type="PROSITE" id="PS50002">
    <property type="entry name" value="SH3"/>
    <property type="match status" value="1"/>
</dbReference>
<feature type="compositionally biased region" description="Polar residues" evidence="3">
    <location>
        <begin position="268"/>
        <end position="280"/>
    </location>
</feature>
<dbReference type="SUPFAM" id="SSF48065">
    <property type="entry name" value="DBL homology domain (DH-domain)"/>
    <property type="match status" value="1"/>
</dbReference>